<comment type="caution">
    <text evidence="1">The sequence shown here is derived from an EMBL/GenBank/DDBJ whole genome shotgun (WGS) entry which is preliminary data.</text>
</comment>
<accession>A0AAV9VCE0</accession>
<sequence>MNDGLPESTIDNVVRMRGTKGQTYPPPWSSIKSCIAARRSCTHGQTAMGVLLESTFLVIRVREERAVEIYAAGDVYISPAIACDRITTAYRANFHIVGAV</sequence>
<evidence type="ECO:0000313" key="1">
    <source>
        <dbReference type="EMBL" id="KAK6359652.1"/>
    </source>
</evidence>
<proteinExistence type="predicted"/>
<gene>
    <name evidence="1" type="ORF">TWF696_000796</name>
</gene>
<name>A0AAV9VCE0_9PEZI</name>
<evidence type="ECO:0000313" key="2">
    <source>
        <dbReference type="Proteomes" id="UP001375240"/>
    </source>
</evidence>
<reference evidence="1 2" key="1">
    <citation type="submission" date="2019-10" db="EMBL/GenBank/DDBJ databases">
        <authorList>
            <person name="Palmer J.M."/>
        </authorList>
    </citation>
    <scope>NUCLEOTIDE SEQUENCE [LARGE SCALE GENOMIC DNA]</scope>
    <source>
        <strain evidence="1 2">TWF696</strain>
    </source>
</reference>
<dbReference type="EMBL" id="JAVHNQ010000001">
    <property type="protein sequence ID" value="KAK6359652.1"/>
    <property type="molecule type" value="Genomic_DNA"/>
</dbReference>
<keyword evidence="2" id="KW-1185">Reference proteome</keyword>
<dbReference type="Proteomes" id="UP001375240">
    <property type="component" value="Unassembled WGS sequence"/>
</dbReference>
<organism evidence="1 2">
    <name type="scientific">Orbilia brochopaga</name>
    <dbReference type="NCBI Taxonomy" id="3140254"/>
    <lineage>
        <taxon>Eukaryota</taxon>
        <taxon>Fungi</taxon>
        <taxon>Dikarya</taxon>
        <taxon>Ascomycota</taxon>
        <taxon>Pezizomycotina</taxon>
        <taxon>Orbiliomycetes</taxon>
        <taxon>Orbiliales</taxon>
        <taxon>Orbiliaceae</taxon>
        <taxon>Orbilia</taxon>
    </lineage>
</organism>
<protein>
    <submittedName>
        <fullName evidence="1">Uncharacterized protein</fullName>
    </submittedName>
</protein>
<dbReference type="AlphaFoldDB" id="A0AAV9VCE0"/>